<feature type="transmembrane region" description="Helical" evidence="8">
    <location>
        <begin position="204"/>
        <end position="225"/>
    </location>
</feature>
<proteinExistence type="inferred from homology"/>
<keyword evidence="7" id="KW-0175">Coiled coil</keyword>
<gene>
    <name evidence="10" type="ORF">Q2T52_07900</name>
</gene>
<evidence type="ECO:0000256" key="4">
    <source>
        <dbReference type="ARBA" id="ARBA00022989"/>
    </source>
</evidence>
<sequence length="350" mass="38010">MANDSLADVNGSELAPRAASYKLSNPVPFLWTMVIFLIIIGFLAAILYRQAHNAFMTNPGLNSLILGVLAIGVILIFNQVISLIPEVRWFNSFRAAGSADRVGRNPRLLAPMRALLGRSQNLAVTTTVLRSILDSIGTRLDESRDISRYLIGLLVFLGLLGTFWGLIGTIGSISDVIQGLDPNSGSSSDILTALKTGLTAPLSGMGTAFSSSLLGLSGSLILGFMDLQAGRAQNRFYTELENWLSSITDVTSELARAPDSDATPTDDLRLIADQLRKLVAAQAKREDAQTERSLAAMNNLAESIQGLVKNMRNEQQMLRDWIEAQQEEAKAMRRTLDRLSDKISDKTGGK</sequence>
<evidence type="ECO:0000256" key="1">
    <source>
        <dbReference type="ARBA" id="ARBA00004651"/>
    </source>
</evidence>
<feature type="transmembrane region" description="Helical" evidence="8">
    <location>
        <begin position="60"/>
        <end position="84"/>
    </location>
</feature>
<comment type="similarity">
    <text evidence="6">Belongs to the exbB/tolQ family.</text>
</comment>
<dbReference type="Pfam" id="PF01618">
    <property type="entry name" value="MotA_ExbB"/>
    <property type="match status" value="1"/>
</dbReference>
<dbReference type="EMBL" id="JAUKWQ010000002">
    <property type="protein sequence ID" value="MDO1582016.1"/>
    <property type="molecule type" value="Genomic_DNA"/>
</dbReference>
<name>A0ABT8SUL1_9HYPH</name>
<feature type="coiled-coil region" evidence="7">
    <location>
        <begin position="271"/>
        <end position="342"/>
    </location>
</feature>
<comment type="subcellular location">
    <subcellularLocation>
        <location evidence="1">Cell membrane</location>
        <topology evidence="1">Multi-pass membrane protein</topology>
    </subcellularLocation>
    <subcellularLocation>
        <location evidence="6">Membrane</location>
        <topology evidence="6">Multi-pass membrane protein</topology>
    </subcellularLocation>
</comment>
<keyword evidence="6" id="KW-0653">Protein transport</keyword>
<keyword evidence="3 8" id="KW-0812">Transmembrane</keyword>
<feature type="domain" description="MotA/TolQ/ExbB proton channel" evidence="9">
    <location>
        <begin position="118"/>
        <end position="196"/>
    </location>
</feature>
<feature type="transmembrane region" description="Helical" evidence="8">
    <location>
        <begin position="149"/>
        <end position="173"/>
    </location>
</feature>
<comment type="caution">
    <text evidence="10">The sequence shown here is derived from an EMBL/GenBank/DDBJ whole genome shotgun (WGS) entry which is preliminary data.</text>
</comment>
<dbReference type="InterPro" id="IPR002898">
    <property type="entry name" value="MotA_ExbB_proton_chnl"/>
</dbReference>
<keyword evidence="6" id="KW-0813">Transport</keyword>
<evidence type="ECO:0000256" key="8">
    <source>
        <dbReference type="SAM" id="Phobius"/>
    </source>
</evidence>
<evidence type="ECO:0000259" key="9">
    <source>
        <dbReference type="Pfam" id="PF01618"/>
    </source>
</evidence>
<evidence type="ECO:0000313" key="10">
    <source>
        <dbReference type="EMBL" id="MDO1582016.1"/>
    </source>
</evidence>
<evidence type="ECO:0000256" key="2">
    <source>
        <dbReference type="ARBA" id="ARBA00022475"/>
    </source>
</evidence>
<organism evidence="10 11">
    <name type="scientific">Rhizobium oryzicola</name>
    <dbReference type="NCBI Taxonomy" id="1232668"/>
    <lineage>
        <taxon>Bacteria</taxon>
        <taxon>Pseudomonadati</taxon>
        <taxon>Pseudomonadota</taxon>
        <taxon>Alphaproteobacteria</taxon>
        <taxon>Hyphomicrobiales</taxon>
        <taxon>Rhizobiaceae</taxon>
        <taxon>Rhizobium/Agrobacterium group</taxon>
        <taxon>Rhizobium</taxon>
    </lineage>
</organism>
<keyword evidence="2" id="KW-1003">Cell membrane</keyword>
<evidence type="ECO:0000313" key="11">
    <source>
        <dbReference type="Proteomes" id="UP001169006"/>
    </source>
</evidence>
<keyword evidence="5 8" id="KW-0472">Membrane</keyword>
<evidence type="ECO:0000256" key="5">
    <source>
        <dbReference type="ARBA" id="ARBA00023136"/>
    </source>
</evidence>
<accession>A0ABT8SUL1</accession>
<evidence type="ECO:0000256" key="7">
    <source>
        <dbReference type="SAM" id="Coils"/>
    </source>
</evidence>
<dbReference type="RefSeq" id="WP_302076165.1">
    <property type="nucleotide sequence ID" value="NZ_JAUKWQ010000002.1"/>
</dbReference>
<reference evidence="10" key="2">
    <citation type="submission" date="2023-07" db="EMBL/GenBank/DDBJ databases">
        <authorList>
            <person name="Sun H."/>
        </authorList>
    </citation>
    <scope>NUCLEOTIDE SEQUENCE</scope>
    <source>
        <strain evidence="10">05753</strain>
    </source>
</reference>
<feature type="transmembrane region" description="Helical" evidence="8">
    <location>
        <begin position="27"/>
        <end position="48"/>
    </location>
</feature>
<evidence type="ECO:0000256" key="3">
    <source>
        <dbReference type="ARBA" id="ARBA00022692"/>
    </source>
</evidence>
<keyword evidence="11" id="KW-1185">Reference proteome</keyword>
<keyword evidence="4 8" id="KW-1133">Transmembrane helix</keyword>
<reference evidence="10" key="1">
    <citation type="journal article" date="2015" name="Int. J. Syst. Evol. Microbiol.">
        <title>Rhizobium oryzicola sp. nov., potential plant-growth-promoting endophytic bacteria isolated from rice roots.</title>
        <authorList>
            <person name="Zhang X.X."/>
            <person name="Gao J.S."/>
            <person name="Cao Y.H."/>
            <person name="Sheirdil R.A."/>
            <person name="Wang X.C."/>
            <person name="Zhang L."/>
        </authorList>
    </citation>
    <scope>NUCLEOTIDE SEQUENCE</scope>
    <source>
        <strain evidence="10">05753</strain>
    </source>
</reference>
<evidence type="ECO:0000256" key="6">
    <source>
        <dbReference type="RuleBase" id="RU004057"/>
    </source>
</evidence>
<protein>
    <submittedName>
        <fullName evidence="10">MotA/TolQ/ExbB proton channel family protein</fullName>
    </submittedName>
</protein>
<dbReference type="Proteomes" id="UP001169006">
    <property type="component" value="Unassembled WGS sequence"/>
</dbReference>